<evidence type="ECO:0000256" key="7">
    <source>
        <dbReference type="ARBA" id="ARBA00045681"/>
    </source>
</evidence>
<evidence type="ECO:0000256" key="1">
    <source>
        <dbReference type="ARBA" id="ARBA00004173"/>
    </source>
</evidence>
<organism evidence="9 10">
    <name type="scientific">Drosophila albomicans</name>
    <name type="common">Fruit fly</name>
    <dbReference type="NCBI Taxonomy" id="7291"/>
    <lineage>
        <taxon>Eukaryota</taxon>
        <taxon>Metazoa</taxon>
        <taxon>Ecdysozoa</taxon>
        <taxon>Arthropoda</taxon>
        <taxon>Hexapoda</taxon>
        <taxon>Insecta</taxon>
        <taxon>Pterygota</taxon>
        <taxon>Neoptera</taxon>
        <taxon>Endopterygota</taxon>
        <taxon>Diptera</taxon>
        <taxon>Brachycera</taxon>
        <taxon>Muscomorpha</taxon>
        <taxon>Ephydroidea</taxon>
        <taxon>Drosophilidae</taxon>
        <taxon>Drosophila</taxon>
    </lineage>
</organism>
<accession>A0A6P8XPZ4</accession>
<dbReference type="PANTHER" id="PTHR13184">
    <property type="entry name" value="37S RIBOSOMAL PROTEIN S22"/>
    <property type="match status" value="1"/>
</dbReference>
<evidence type="ECO:0000256" key="2">
    <source>
        <dbReference type="ARBA" id="ARBA00022723"/>
    </source>
</evidence>
<reference evidence="10" key="1">
    <citation type="submission" date="2025-08" db="UniProtKB">
        <authorList>
            <consortium name="RefSeq"/>
        </authorList>
    </citation>
    <scope>IDENTIFICATION</scope>
    <source>
        <strain evidence="10">15112-1751.03</strain>
        <tissue evidence="10">Whole Adult</tissue>
    </source>
</reference>
<dbReference type="GO" id="GO:0005763">
    <property type="term" value="C:mitochondrial small ribosomal subunit"/>
    <property type="evidence" value="ECO:0007669"/>
    <property type="project" value="TreeGrafter"/>
</dbReference>
<proteinExistence type="predicted"/>
<dbReference type="SUPFAM" id="SSF53335">
    <property type="entry name" value="S-adenosyl-L-methionine-dependent methyltransferases"/>
    <property type="match status" value="1"/>
</dbReference>
<evidence type="ECO:0000256" key="4">
    <source>
        <dbReference type="ARBA" id="ARBA00023004"/>
    </source>
</evidence>
<dbReference type="GO" id="GO:0046872">
    <property type="term" value="F:metal ion binding"/>
    <property type="evidence" value="ECO:0007669"/>
    <property type="project" value="UniProtKB-KW"/>
</dbReference>
<dbReference type="AlphaFoldDB" id="A0A6P8XPZ4"/>
<dbReference type="GO" id="GO:0006412">
    <property type="term" value="P:translation"/>
    <property type="evidence" value="ECO:0007669"/>
    <property type="project" value="InterPro"/>
</dbReference>
<comment type="subcellular location">
    <subcellularLocation>
        <location evidence="1">Mitochondrion</location>
    </subcellularLocation>
</comment>
<keyword evidence="2" id="KW-0479">Metal-binding</keyword>
<dbReference type="Pfam" id="PF09243">
    <property type="entry name" value="Rsm22"/>
    <property type="match status" value="1"/>
</dbReference>
<dbReference type="GO" id="GO:0008168">
    <property type="term" value="F:methyltransferase activity"/>
    <property type="evidence" value="ECO:0007669"/>
    <property type="project" value="InterPro"/>
</dbReference>
<dbReference type="PANTHER" id="PTHR13184:SF5">
    <property type="entry name" value="METHYLTRANSFERASE-LIKE PROTEIN 17, MITOCHONDRIAL"/>
    <property type="match status" value="1"/>
</dbReference>
<dbReference type="InterPro" id="IPR052571">
    <property type="entry name" value="Mt_RNA_Methyltransferase"/>
</dbReference>
<keyword evidence="9" id="KW-1185">Reference proteome</keyword>
<evidence type="ECO:0000256" key="3">
    <source>
        <dbReference type="ARBA" id="ARBA00022946"/>
    </source>
</evidence>
<feature type="region of interest" description="Disordered" evidence="8">
    <location>
        <begin position="455"/>
        <end position="484"/>
    </location>
</feature>
<evidence type="ECO:0000313" key="10">
    <source>
        <dbReference type="RefSeq" id="XP_034100302.2"/>
    </source>
</evidence>
<keyword evidence="6" id="KW-0496">Mitochondrion</keyword>
<dbReference type="GeneID" id="117565353"/>
<keyword evidence="4" id="KW-0408">Iron</keyword>
<protein>
    <submittedName>
        <fullName evidence="10">Methyltransferase-like protein 17, mitochondrial</fullName>
    </submittedName>
</protein>
<gene>
    <name evidence="10" type="primary">LOC117565353</name>
</gene>
<sequence>MASLIKLDTTANIKLVPRLFVTSTHLLQRYTCKISASVAPEVLSDLEQAVIKPRKHPGIIRPNHIELPQKLSNTLKRIVGDHPLRKVLRDSVLLNSYIKSRHPPPTALEIENKKRLIVEEVNSEMPLERLATLSAEEAARWQRKREVKINKRLDQRTYAWKRIEYGAYEAIVYAIARAAQEYAVMKRVLSEIQMRDDKFTPRSYIDFGSGIGTGMWVASELWRDSIFEYYNVDRSREMNELSELILQQGQENKQIGLRNVFYRQFLPAIDTKYDLVVISHTLFELADKQQREEILLNLWRKCDGYMVIVEEGTRRGSELVNEARRLLITNGDEHVGETFAPCPHDLRCPRLSSLADRTPCNFEISYSPLRLSSDSAADRKTSVYSYAILKKGTIDDSSRQWPRIVRPTLVRSKHSICRLCTDGGKLQEVIFTASKHGKAAYSCARVSRWGDRLPISLGTPQPKPSNSITKSQQELQSAKSTELT</sequence>
<evidence type="ECO:0000313" key="9">
    <source>
        <dbReference type="Proteomes" id="UP000515160"/>
    </source>
</evidence>
<dbReference type="InterPro" id="IPR029063">
    <property type="entry name" value="SAM-dependent_MTases_sf"/>
</dbReference>
<keyword evidence="5" id="KW-0411">Iron-sulfur</keyword>
<dbReference type="GO" id="GO:0003735">
    <property type="term" value="F:structural constituent of ribosome"/>
    <property type="evidence" value="ECO:0007669"/>
    <property type="project" value="TreeGrafter"/>
</dbReference>
<dbReference type="Proteomes" id="UP000515160">
    <property type="component" value="Chromosome 2L"/>
</dbReference>
<evidence type="ECO:0000256" key="8">
    <source>
        <dbReference type="SAM" id="MobiDB-lite"/>
    </source>
</evidence>
<dbReference type="GO" id="GO:0051536">
    <property type="term" value="F:iron-sulfur cluster binding"/>
    <property type="evidence" value="ECO:0007669"/>
    <property type="project" value="UniProtKB-KW"/>
</dbReference>
<feature type="compositionally biased region" description="Polar residues" evidence="8">
    <location>
        <begin position="464"/>
        <end position="484"/>
    </location>
</feature>
<name>A0A6P8XPZ4_DROAB</name>
<evidence type="ECO:0000256" key="6">
    <source>
        <dbReference type="ARBA" id="ARBA00023128"/>
    </source>
</evidence>
<evidence type="ECO:0000256" key="5">
    <source>
        <dbReference type="ARBA" id="ARBA00023014"/>
    </source>
</evidence>
<dbReference type="Gene3D" id="3.40.50.150">
    <property type="entry name" value="Vaccinia Virus protein VP39"/>
    <property type="match status" value="1"/>
</dbReference>
<dbReference type="RefSeq" id="XP_034100302.2">
    <property type="nucleotide sequence ID" value="XM_034244411.2"/>
</dbReference>
<dbReference type="OrthoDB" id="421327at2759"/>
<dbReference type="InterPro" id="IPR015324">
    <property type="entry name" value="Ribosomal_Rsm22-like"/>
</dbReference>
<keyword evidence="3" id="KW-0809">Transit peptide</keyword>
<comment type="function">
    <text evidence="7">Mitochondrial ribosome (mitoribosome) assembly factor. Binds at the interface of the head and body domains of the mitochondrial small ribosomal subunit (mt-SSU), occluding the mRNA channel and preventing compaction of the head domain towards the body. Probable inactive methyltransferase: retains the characteristic folding and ability to bind S-adenosyl-L-methionine, but it probably lost its methyltransferase activity.</text>
</comment>